<dbReference type="PROSITE" id="PS51257">
    <property type="entry name" value="PROKAR_LIPOPROTEIN"/>
    <property type="match status" value="1"/>
</dbReference>
<gene>
    <name evidence="1" type="ORF">EAH81_15760</name>
</gene>
<accession>A0A502ELP8</accession>
<dbReference type="OrthoDB" id="1366434at2"/>
<dbReference type="AlphaFoldDB" id="A0A502ELP8"/>
<reference evidence="1 2" key="1">
    <citation type="journal article" date="2019" name="Environ. Microbiol.">
        <title>Species interactions and distinct microbial communities in high Arctic permafrost affected cryosols are associated with the CH4 and CO2 gas fluxes.</title>
        <authorList>
            <person name="Altshuler I."/>
            <person name="Hamel J."/>
            <person name="Turney S."/>
            <person name="Magnuson E."/>
            <person name="Levesque R."/>
            <person name="Greer C."/>
            <person name="Whyte L.G."/>
        </authorList>
    </citation>
    <scope>NUCLEOTIDE SEQUENCE [LARGE SCALE GENOMIC DNA]</scope>
    <source>
        <strain evidence="1 2">42</strain>
    </source>
</reference>
<proteinExistence type="predicted"/>
<sequence length="204" mass="23532">MNKIKLAIFTLSILAIVSCKSNEENQVNNIATDSISVENLDPSNDDIEHDNSLPKYKTIKEMFEASYDFSEEVGTLKFISLEESKLHVQVSKPIFEGDLKNIIAEQVKRDIVYVAFQTFAQTEINALTITSVPNSNDKPNKYFDIYKKTVKVNRENALLILKKYLDTNNFSILYENQNRLWVPSKQFSVLKFEKLNEVYSMIEN</sequence>
<comment type="caution">
    <text evidence="1">The sequence shown here is derived from an EMBL/GenBank/DDBJ whole genome shotgun (WGS) entry which is preliminary data.</text>
</comment>
<organism evidence="1 2">
    <name type="scientific">Flavobacterium pectinovorum</name>
    <dbReference type="NCBI Taxonomy" id="29533"/>
    <lineage>
        <taxon>Bacteria</taxon>
        <taxon>Pseudomonadati</taxon>
        <taxon>Bacteroidota</taxon>
        <taxon>Flavobacteriia</taxon>
        <taxon>Flavobacteriales</taxon>
        <taxon>Flavobacteriaceae</taxon>
        <taxon>Flavobacterium</taxon>
    </lineage>
</organism>
<dbReference type="Proteomes" id="UP000319700">
    <property type="component" value="Unassembled WGS sequence"/>
</dbReference>
<evidence type="ECO:0000313" key="2">
    <source>
        <dbReference type="Proteomes" id="UP000319700"/>
    </source>
</evidence>
<keyword evidence="2" id="KW-1185">Reference proteome</keyword>
<protein>
    <recommendedName>
        <fullName evidence="3">Lipoprotein</fullName>
    </recommendedName>
</protein>
<dbReference type="EMBL" id="RCZH01000010">
    <property type="protein sequence ID" value="TPG38387.1"/>
    <property type="molecule type" value="Genomic_DNA"/>
</dbReference>
<name>A0A502ELP8_9FLAO</name>
<evidence type="ECO:0008006" key="3">
    <source>
        <dbReference type="Google" id="ProtNLM"/>
    </source>
</evidence>
<evidence type="ECO:0000313" key="1">
    <source>
        <dbReference type="EMBL" id="TPG38387.1"/>
    </source>
</evidence>
<dbReference type="RefSeq" id="WP_140508702.1">
    <property type="nucleotide sequence ID" value="NZ_RCZH01000010.1"/>
</dbReference>